<accession>A0A1I6GYL5</accession>
<dbReference type="EMBL" id="FOYP01000001">
    <property type="protein sequence ID" value="SFR47288.1"/>
    <property type="molecule type" value="Genomic_DNA"/>
</dbReference>
<gene>
    <name evidence="1" type="ORF">SAMN04488005_2350</name>
</gene>
<evidence type="ECO:0000313" key="2">
    <source>
        <dbReference type="Proteomes" id="UP000199478"/>
    </source>
</evidence>
<evidence type="ECO:0000313" key="1">
    <source>
        <dbReference type="EMBL" id="SFR47288.1"/>
    </source>
</evidence>
<dbReference type="OrthoDB" id="7745493at2"/>
<sequence>MIDLQEGDIVVIRASDDWPEHLFEVDEVFEDCVIGYSLTGPLSGVYGEPGWELILRKAP</sequence>
<dbReference type="AlphaFoldDB" id="A0A1I6GYL5"/>
<keyword evidence="2" id="KW-1185">Reference proteome</keyword>
<dbReference type="STRING" id="390270.SAMN04488005_2350"/>
<proteinExistence type="predicted"/>
<dbReference type="Proteomes" id="UP000199478">
    <property type="component" value="Unassembled WGS sequence"/>
</dbReference>
<organism evidence="1 2">
    <name type="scientific">Yoonia tamlensis</name>
    <dbReference type="NCBI Taxonomy" id="390270"/>
    <lineage>
        <taxon>Bacteria</taxon>
        <taxon>Pseudomonadati</taxon>
        <taxon>Pseudomonadota</taxon>
        <taxon>Alphaproteobacteria</taxon>
        <taxon>Rhodobacterales</taxon>
        <taxon>Paracoccaceae</taxon>
        <taxon>Yoonia</taxon>
    </lineage>
</organism>
<reference evidence="2" key="1">
    <citation type="submission" date="2016-10" db="EMBL/GenBank/DDBJ databases">
        <authorList>
            <person name="Varghese N."/>
            <person name="Submissions S."/>
        </authorList>
    </citation>
    <scope>NUCLEOTIDE SEQUENCE [LARGE SCALE GENOMIC DNA]</scope>
    <source>
        <strain evidence="2">DSM 26879</strain>
    </source>
</reference>
<dbReference type="RefSeq" id="WP_090200087.1">
    <property type="nucleotide sequence ID" value="NZ_FOYP01000001.1"/>
</dbReference>
<name>A0A1I6GYL5_9RHOB</name>
<protein>
    <submittedName>
        <fullName evidence="1">Uncharacterized protein</fullName>
    </submittedName>
</protein>